<dbReference type="AlphaFoldDB" id="A0A1Y2IAW3"/>
<dbReference type="EMBL" id="KZ084140">
    <property type="protein sequence ID" value="OSC98254.1"/>
    <property type="molecule type" value="Genomic_DNA"/>
</dbReference>
<gene>
    <name evidence="2" type="ORF">PYCCODRAFT_1439435</name>
</gene>
<keyword evidence="3" id="KW-1185">Reference proteome</keyword>
<name>A0A1Y2IAW3_TRAC3</name>
<feature type="region of interest" description="Disordered" evidence="1">
    <location>
        <begin position="46"/>
        <end position="70"/>
    </location>
</feature>
<feature type="compositionally biased region" description="Polar residues" evidence="1">
    <location>
        <begin position="60"/>
        <end position="70"/>
    </location>
</feature>
<reference evidence="2 3" key="1">
    <citation type="journal article" date="2015" name="Biotechnol. Biofuels">
        <title>Enhanced degradation of softwood versus hardwood by the white-rot fungus Pycnoporus coccineus.</title>
        <authorList>
            <person name="Couturier M."/>
            <person name="Navarro D."/>
            <person name="Chevret D."/>
            <person name="Henrissat B."/>
            <person name="Piumi F."/>
            <person name="Ruiz-Duenas F.J."/>
            <person name="Martinez A.T."/>
            <person name="Grigoriev I.V."/>
            <person name="Riley R."/>
            <person name="Lipzen A."/>
            <person name="Berrin J.G."/>
            <person name="Master E.R."/>
            <person name="Rosso M.N."/>
        </authorList>
    </citation>
    <scope>NUCLEOTIDE SEQUENCE [LARGE SCALE GENOMIC DNA]</scope>
    <source>
        <strain evidence="2 3">BRFM310</strain>
    </source>
</reference>
<dbReference type="OrthoDB" id="10585714at2759"/>
<sequence length="155" mass="16549">MGSAVRDSQSFSPLPVLSAGRVIHHHLPFPHHERLSSWTTVHTQRLTSTTSGARRGLRCSPTSGTQASAASVPTTHCRMGTRSSFWQFVRRGLQADWARRVARTHAAAGSSRARAAAAAARSAGHCAVLRRRLGVQIHTKAARTENAAAKLLGGA</sequence>
<organism evidence="2 3">
    <name type="scientific">Trametes coccinea (strain BRFM310)</name>
    <name type="common">Pycnoporus coccineus</name>
    <dbReference type="NCBI Taxonomy" id="1353009"/>
    <lineage>
        <taxon>Eukaryota</taxon>
        <taxon>Fungi</taxon>
        <taxon>Dikarya</taxon>
        <taxon>Basidiomycota</taxon>
        <taxon>Agaricomycotina</taxon>
        <taxon>Agaricomycetes</taxon>
        <taxon>Polyporales</taxon>
        <taxon>Polyporaceae</taxon>
        <taxon>Trametes</taxon>
    </lineage>
</organism>
<evidence type="ECO:0000256" key="1">
    <source>
        <dbReference type="SAM" id="MobiDB-lite"/>
    </source>
</evidence>
<proteinExistence type="predicted"/>
<dbReference type="Proteomes" id="UP000193067">
    <property type="component" value="Unassembled WGS sequence"/>
</dbReference>
<evidence type="ECO:0000313" key="3">
    <source>
        <dbReference type="Proteomes" id="UP000193067"/>
    </source>
</evidence>
<accession>A0A1Y2IAW3</accession>
<protein>
    <submittedName>
        <fullName evidence="2">Uncharacterized protein</fullName>
    </submittedName>
</protein>
<evidence type="ECO:0000313" key="2">
    <source>
        <dbReference type="EMBL" id="OSC98254.1"/>
    </source>
</evidence>